<dbReference type="KEGG" id="gsh:117360519"/>
<dbReference type="PROSITE" id="PS50297">
    <property type="entry name" value="ANK_REP_REGION"/>
    <property type="match status" value="1"/>
</dbReference>
<name>A0A6P8RD87_GEOSA</name>
<evidence type="ECO:0000256" key="3">
    <source>
        <dbReference type="ARBA" id="ARBA00038122"/>
    </source>
</evidence>
<keyword evidence="2 4" id="KW-0040">ANK repeat</keyword>
<evidence type="ECO:0000313" key="6">
    <source>
        <dbReference type="Proteomes" id="UP000515159"/>
    </source>
</evidence>
<dbReference type="SUPFAM" id="SSF48403">
    <property type="entry name" value="Ankyrin repeat"/>
    <property type="match status" value="1"/>
</dbReference>
<dbReference type="FunCoup" id="A0A6P8RD87">
    <property type="interactions" value="29"/>
</dbReference>
<keyword evidence="6" id="KW-1185">Reference proteome</keyword>
<evidence type="ECO:0000256" key="1">
    <source>
        <dbReference type="ARBA" id="ARBA00022737"/>
    </source>
</evidence>
<dbReference type="PROSITE" id="PS50088">
    <property type="entry name" value="ANK_REPEAT"/>
    <property type="match status" value="1"/>
</dbReference>
<accession>A0A6P8RD87</accession>
<dbReference type="InterPro" id="IPR036770">
    <property type="entry name" value="Ankyrin_rpt-contain_sf"/>
</dbReference>
<proteinExistence type="inferred from homology"/>
<dbReference type="SMART" id="SM00248">
    <property type="entry name" value="ANK"/>
    <property type="match status" value="2"/>
</dbReference>
<gene>
    <name evidence="7" type="primary">SOWAHD</name>
</gene>
<sequence>MAQVGSAATSSPRRPLARSLRESQRGAPPWWRESAAGSMSLRRRGLRESLLSYAGGTLPLAGLWLPAATQGKAEEEEEGAAWLALDPAEHEWMLAAAEGNYEALEERLRAHPALLSRRDFVTGYSALHWIAKHGRHEDLIRLLTFARSCGRALDVNATARGGFTPLHLAAMQGHDLLLKLLIGAFGADVHRRDHSGRQAWQYLRAGAPPELRELAGAPEEPAPRGRSITLAVLNSNNNNCPSGSGPSTTLRSLMGRALATLRFW</sequence>
<feature type="repeat" description="ANK" evidence="4">
    <location>
        <begin position="161"/>
        <end position="194"/>
    </location>
</feature>
<dbReference type="PANTHER" id="PTHR14491:SF8">
    <property type="entry name" value="ANKYRIN REPEAT DOMAIN-CONTAINING PROTEIN SOWAHD"/>
    <property type="match status" value="1"/>
</dbReference>
<dbReference type="GeneID" id="117360519"/>
<organism evidence="6 7">
    <name type="scientific">Geotrypetes seraphini</name>
    <name type="common">Gaboon caecilian</name>
    <name type="synonym">Caecilia seraphini</name>
    <dbReference type="NCBI Taxonomy" id="260995"/>
    <lineage>
        <taxon>Eukaryota</taxon>
        <taxon>Metazoa</taxon>
        <taxon>Chordata</taxon>
        <taxon>Craniata</taxon>
        <taxon>Vertebrata</taxon>
        <taxon>Euteleostomi</taxon>
        <taxon>Amphibia</taxon>
        <taxon>Gymnophiona</taxon>
        <taxon>Geotrypetes</taxon>
    </lineage>
</organism>
<dbReference type="RefSeq" id="XP_033800283.1">
    <property type="nucleotide sequence ID" value="XM_033944392.1"/>
</dbReference>
<protein>
    <submittedName>
        <fullName evidence="7">Ankyrin repeat domain-containing protein SOWAHD</fullName>
    </submittedName>
</protein>
<feature type="region of interest" description="Disordered" evidence="5">
    <location>
        <begin position="1"/>
        <end position="31"/>
    </location>
</feature>
<dbReference type="InterPro" id="IPR002110">
    <property type="entry name" value="Ankyrin_rpt"/>
</dbReference>
<dbReference type="Proteomes" id="UP000515159">
    <property type="component" value="Chromosome 5"/>
</dbReference>
<dbReference type="InParanoid" id="A0A6P8RD87"/>
<keyword evidence="1" id="KW-0677">Repeat</keyword>
<dbReference type="OrthoDB" id="60433at2759"/>
<evidence type="ECO:0000313" key="7">
    <source>
        <dbReference type="RefSeq" id="XP_033800283.1"/>
    </source>
</evidence>
<comment type="similarity">
    <text evidence="3">Belongs to the SOWAH family.</text>
</comment>
<evidence type="ECO:0000256" key="5">
    <source>
        <dbReference type="SAM" id="MobiDB-lite"/>
    </source>
</evidence>
<evidence type="ECO:0000256" key="2">
    <source>
        <dbReference type="ARBA" id="ARBA00023043"/>
    </source>
</evidence>
<dbReference type="PANTHER" id="PTHR14491">
    <property type="entry name" value="SOSONDOWAH, ISOFORM G"/>
    <property type="match status" value="1"/>
</dbReference>
<feature type="compositionally biased region" description="Low complexity" evidence="5">
    <location>
        <begin position="1"/>
        <end position="18"/>
    </location>
</feature>
<evidence type="ECO:0000256" key="4">
    <source>
        <dbReference type="PROSITE-ProRule" id="PRU00023"/>
    </source>
</evidence>
<reference evidence="7" key="1">
    <citation type="submission" date="2025-08" db="UniProtKB">
        <authorList>
            <consortium name="RefSeq"/>
        </authorList>
    </citation>
    <scope>IDENTIFICATION</scope>
</reference>
<dbReference type="Gene3D" id="1.25.40.20">
    <property type="entry name" value="Ankyrin repeat-containing domain"/>
    <property type="match status" value="1"/>
</dbReference>
<dbReference type="Pfam" id="PF12796">
    <property type="entry name" value="Ank_2"/>
    <property type="match status" value="1"/>
</dbReference>
<dbReference type="CTD" id="347454"/>
<dbReference type="AlphaFoldDB" id="A0A6P8RD87"/>